<proteinExistence type="predicted"/>
<reference evidence="1 2" key="1">
    <citation type="submission" date="2019-04" db="EMBL/GenBank/DDBJ databases">
        <title>Lampropedia sp YIM MLB12 draf genome.</title>
        <authorList>
            <person name="Wang Y.-X."/>
        </authorList>
    </citation>
    <scope>NUCLEOTIDE SEQUENCE [LARGE SCALE GENOMIC DNA]</scope>
    <source>
        <strain evidence="1 2">YIM MLB12</strain>
    </source>
</reference>
<sequence length="132" mass="14522">MSESNKPVTFEAWRITYQSDQQALRALWTAFTDLQSSHVDLQAALAGMTGRYQELLQERKPAPAPAPIQKVQLTKNQLAAVIDFTDESDEVAIYWSEATTAPETGIVIPAGYRAYLVDLPEDGFLPLGDGHG</sequence>
<dbReference type="RefSeq" id="WP_136405105.1">
    <property type="nucleotide sequence ID" value="NZ_SSWX01000002.1"/>
</dbReference>
<dbReference type="AlphaFoldDB" id="A0A4S5BUM7"/>
<comment type="caution">
    <text evidence="1">The sequence shown here is derived from an EMBL/GenBank/DDBJ whole genome shotgun (WGS) entry which is preliminary data.</text>
</comment>
<organism evidence="1 2">
    <name type="scientific">Lampropedia aestuarii</name>
    <dbReference type="NCBI Taxonomy" id="2562762"/>
    <lineage>
        <taxon>Bacteria</taxon>
        <taxon>Pseudomonadati</taxon>
        <taxon>Pseudomonadota</taxon>
        <taxon>Betaproteobacteria</taxon>
        <taxon>Burkholderiales</taxon>
        <taxon>Comamonadaceae</taxon>
        <taxon>Lampropedia</taxon>
    </lineage>
</organism>
<protein>
    <submittedName>
        <fullName evidence="1">Uncharacterized protein</fullName>
    </submittedName>
</protein>
<evidence type="ECO:0000313" key="1">
    <source>
        <dbReference type="EMBL" id="THJ36199.1"/>
    </source>
</evidence>
<gene>
    <name evidence="1" type="ORF">E8K88_02745</name>
</gene>
<keyword evidence="2" id="KW-1185">Reference proteome</keyword>
<name>A0A4S5BUM7_9BURK</name>
<dbReference type="EMBL" id="SSWX01000002">
    <property type="protein sequence ID" value="THJ36199.1"/>
    <property type="molecule type" value="Genomic_DNA"/>
</dbReference>
<accession>A0A4S5BUM7</accession>
<evidence type="ECO:0000313" key="2">
    <source>
        <dbReference type="Proteomes" id="UP000306236"/>
    </source>
</evidence>
<dbReference type="Proteomes" id="UP000306236">
    <property type="component" value="Unassembled WGS sequence"/>
</dbReference>